<dbReference type="EC" id="2.7.13.3" evidence="2"/>
<dbReference type="PRINTS" id="PR00344">
    <property type="entry name" value="BCTRLSENSOR"/>
</dbReference>
<dbReference type="Gene3D" id="3.30.565.10">
    <property type="entry name" value="Histidine kinase-like ATPase, C-terminal domain"/>
    <property type="match status" value="1"/>
</dbReference>
<dbReference type="EMBL" id="CP071880">
    <property type="protein sequence ID" value="QTE48681.1"/>
    <property type="molecule type" value="Genomic_DNA"/>
</dbReference>
<dbReference type="PANTHER" id="PTHR43711:SF1">
    <property type="entry name" value="HISTIDINE KINASE 1"/>
    <property type="match status" value="1"/>
</dbReference>
<dbReference type="InterPro" id="IPR036097">
    <property type="entry name" value="HisK_dim/P_sf"/>
</dbReference>
<evidence type="ECO:0000256" key="5">
    <source>
        <dbReference type="ARBA" id="ARBA00022777"/>
    </source>
</evidence>
<dbReference type="CDD" id="cd00082">
    <property type="entry name" value="HisKA"/>
    <property type="match status" value="1"/>
</dbReference>
<evidence type="ECO:0000313" key="11">
    <source>
        <dbReference type="Proteomes" id="UP000663940"/>
    </source>
</evidence>
<reference evidence="8 10" key="1">
    <citation type="submission" date="2019-08" db="EMBL/GenBank/DDBJ databases">
        <title>Comparative genome analysis confer to the adaptation heavy metal polluted environment.</title>
        <authorList>
            <person name="Li Y."/>
        </authorList>
    </citation>
    <scope>NUCLEOTIDE SEQUENCE [LARGE SCALE GENOMIC DNA]</scope>
    <source>
        <strain evidence="8 10">P2</strain>
    </source>
</reference>
<feature type="domain" description="Histidine kinase" evidence="7">
    <location>
        <begin position="182"/>
        <end position="395"/>
    </location>
</feature>
<evidence type="ECO:0000256" key="2">
    <source>
        <dbReference type="ARBA" id="ARBA00012438"/>
    </source>
</evidence>
<dbReference type="PANTHER" id="PTHR43711">
    <property type="entry name" value="TWO-COMPONENT HISTIDINE KINASE"/>
    <property type="match status" value="1"/>
</dbReference>
<comment type="catalytic activity">
    <reaction evidence="1">
        <text>ATP + protein L-histidine = ADP + protein N-phospho-L-histidine.</text>
        <dbReference type="EC" id="2.7.13.3"/>
    </reaction>
</comment>
<evidence type="ECO:0000313" key="10">
    <source>
        <dbReference type="Proteomes" id="UP000250557"/>
    </source>
</evidence>
<evidence type="ECO:0000313" key="8">
    <source>
        <dbReference type="EMBL" id="QEM02576.1"/>
    </source>
</evidence>
<reference evidence="9 11" key="2">
    <citation type="submission" date="2021-03" db="EMBL/GenBank/DDBJ databases">
        <title>Mucilaginibacter strains isolated from gold and copper mining confer multi heavy-metal resistance.</title>
        <authorList>
            <person name="Li Y."/>
        </authorList>
    </citation>
    <scope>NUCLEOTIDE SEQUENCE [LARGE SCALE GENOMIC DNA]</scope>
    <source>
        <strain evidence="9 11">P2-4</strain>
    </source>
</reference>
<evidence type="ECO:0000313" key="9">
    <source>
        <dbReference type="EMBL" id="QTE48681.1"/>
    </source>
</evidence>
<dbReference type="SUPFAM" id="SSF55874">
    <property type="entry name" value="ATPase domain of HSP90 chaperone/DNA topoisomerase II/histidine kinase"/>
    <property type="match status" value="1"/>
</dbReference>
<organism evidence="8 10">
    <name type="scientific">Mucilaginibacter rubeus</name>
    <dbReference type="NCBI Taxonomy" id="2027860"/>
    <lineage>
        <taxon>Bacteria</taxon>
        <taxon>Pseudomonadati</taxon>
        <taxon>Bacteroidota</taxon>
        <taxon>Sphingobacteriia</taxon>
        <taxon>Sphingobacteriales</taxon>
        <taxon>Sphingobacteriaceae</taxon>
        <taxon>Mucilaginibacter</taxon>
    </lineage>
</organism>
<dbReference type="InterPro" id="IPR003594">
    <property type="entry name" value="HATPase_dom"/>
</dbReference>
<dbReference type="Proteomes" id="UP000663940">
    <property type="component" value="Chromosome"/>
</dbReference>
<accession>A0AAE6JBP9</accession>
<protein>
    <recommendedName>
        <fullName evidence="2">histidine kinase</fullName>
        <ecNumber evidence="2">2.7.13.3</ecNumber>
    </recommendedName>
</protein>
<dbReference type="InterPro" id="IPR036890">
    <property type="entry name" value="HATPase_C_sf"/>
</dbReference>
<evidence type="ECO:0000256" key="4">
    <source>
        <dbReference type="ARBA" id="ARBA00022679"/>
    </source>
</evidence>
<dbReference type="FunFam" id="3.30.565.10:FF:000006">
    <property type="entry name" value="Sensor histidine kinase WalK"/>
    <property type="match status" value="1"/>
</dbReference>
<dbReference type="Proteomes" id="UP000250557">
    <property type="component" value="Chromosome"/>
</dbReference>
<dbReference type="InterPro" id="IPR003661">
    <property type="entry name" value="HisK_dim/P_dom"/>
</dbReference>
<dbReference type="InterPro" id="IPR005467">
    <property type="entry name" value="His_kinase_dom"/>
</dbReference>
<dbReference type="SMART" id="SM00065">
    <property type="entry name" value="GAF"/>
    <property type="match status" value="1"/>
</dbReference>
<evidence type="ECO:0000256" key="6">
    <source>
        <dbReference type="ARBA" id="ARBA00023012"/>
    </source>
</evidence>
<evidence type="ECO:0000256" key="1">
    <source>
        <dbReference type="ARBA" id="ARBA00000085"/>
    </source>
</evidence>
<dbReference type="InterPro" id="IPR050736">
    <property type="entry name" value="Sensor_HK_Regulatory"/>
</dbReference>
<dbReference type="Pfam" id="PF02518">
    <property type="entry name" value="HATPase_c"/>
    <property type="match status" value="1"/>
</dbReference>
<sequence>MDNVYGINLIPDNDAERVAALDRYQILHSQKEKAFDSICELACDLFDCPISHISFLNADTEFIKAEVGLNGLQYVSRGVGFCAVAILEPELLLVEDTRKHELFANHPYVKDFLKIRFYAGAPIVTPDGYIIGTMCLIDTEPRKLNEKEQRLLKKLADVAMEQTELRQHNLSLLQEREEFIAIASHELRTPVTALKAAVQVLHTHQGNEMPPLQHNMIEQANRSVNKLTYLVNDLFDASRLAARKYTLEKTVFRLGALMKDCFDFLRVPGKPELLMEGDLSAEVYADEKKIEQVLVNLVENAVKYAPDTGTIQVRAEHMENVIRISVKDKGPGIRPDQLPHIFKRYFRTKNGALQTGLGLGLYICAEIIKQHGGEIGVESEPGKGSTFWFTLPVNGT</sequence>
<dbReference type="InterPro" id="IPR003018">
    <property type="entry name" value="GAF"/>
</dbReference>
<keyword evidence="5 8" id="KW-0418">Kinase</keyword>
<evidence type="ECO:0000259" key="7">
    <source>
        <dbReference type="PROSITE" id="PS50109"/>
    </source>
</evidence>
<dbReference type="SUPFAM" id="SSF55781">
    <property type="entry name" value="GAF domain-like"/>
    <property type="match status" value="1"/>
</dbReference>
<dbReference type="GO" id="GO:0000155">
    <property type="term" value="F:phosphorelay sensor kinase activity"/>
    <property type="evidence" value="ECO:0007669"/>
    <property type="project" value="InterPro"/>
</dbReference>
<keyword evidence="11" id="KW-1185">Reference proteome</keyword>
<dbReference type="Gene3D" id="1.10.287.130">
    <property type="match status" value="1"/>
</dbReference>
<dbReference type="RefSeq" id="WP_112654468.1">
    <property type="nucleotide sequence ID" value="NZ_CP043451.1"/>
</dbReference>
<dbReference type="InterPro" id="IPR029016">
    <property type="entry name" value="GAF-like_dom_sf"/>
</dbReference>
<dbReference type="SMART" id="SM00388">
    <property type="entry name" value="HisKA"/>
    <property type="match status" value="1"/>
</dbReference>
<keyword evidence="3" id="KW-0597">Phosphoprotein</keyword>
<dbReference type="PROSITE" id="PS50109">
    <property type="entry name" value="HIS_KIN"/>
    <property type="match status" value="1"/>
</dbReference>
<dbReference type="SMART" id="SM00387">
    <property type="entry name" value="HATPase_c"/>
    <property type="match status" value="1"/>
</dbReference>
<dbReference type="Pfam" id="PF01590">
    <property type="entry name" value="GAF"/>
    <property type="match status" value="1"/>
</dbReference>
<evidence type="ECO:0000256" key="3">
    <source>
        <dbReference type="ARBA" id="ARBA00022553"/>
    </source>
</evidence>
<keyword evidence="6" id="KW-0902">Two-component regulatory system</keyword>
<dbReference type="Gene3D" id="3.30.450.40">
    <property type="match status" value="1"/>
</dbReference>
<dbReference type="SUPFAM" id="SSF47384">
    <property type="entry name" value="Homodimeric domain of signal transducing histidine kinase"/>
    <property type="match status" value="1"/>
</dbReference>
<dbReference type="Pfam" id="PF00512">
    <property type="entry name" value="HisKA"/>
    <property type="match status" value="1"/>
</dbReference>
<gene>
    <name evidence="8" type="ORF">DIU31_003240</name>
    <name evidence="9" type="ORF">J3L21_24510</name>
</gene>
<keyword evidence="4" id="KW-0808">Transferase</keyword>
<dbReference type="InterPro" id="IPR004358">
    <property type="entry name" value="Sig_transdc_His_kin-like_C"/>
</dbReference>
<dbReference type="AlphaFoldDB" id="A0AAE6JBP9"/>
<dbReference type="CDD" id="cd00075">
    <property type="entry name" value="HATPase"/>
    <property type="match status" value="1"/>
</dbReference>
<name>A0AAE6JBP9_9SPHI</name>
<dbReference type="EMBL" id="CP043451">
    <property type="protein sequence ID" value="QEM02576.1"/>
    <property type="molecule type" value="Genomic_DNA"/>
</dbReference>
<proteinExistence type="predicted"/>